<protein>
    <submittedName>
        <fullName evidence="6">Ankyrin repeat domain-containing protein</fullName>
    </submittedName>
    <submittedName>
        <fullName evidence="5">Ankyrin repeats (3 copies)</fullName>
    </submittedName>
</protein>
<dbReference type="Pfam" id="PF13606">
    <property type="entry name" value="Ank_3"/>
    <property type="match status" value="1"/>
</dbReference>
<dbReference type="GO" id="GO:0005829">
    <property type="term" value="C:cytosol"/>
    <property type="evidence" value="ECO:0007669"/>
    <property type="project" value="TreeGrafter"/>
</dbReference>
<dbReference type="Proteomes" id="UP000051497">
    <property type="component" value="Unassembled WGS sequence"/>
</dbReference>
<dbReference type="PROSITE" id="PS50297">
    <property type="entry name" value="ANK_REP_REGION"/>
    <property type="match status" value="3"/>
</dbReference>
<dbReference type="InterPro" id="IPR002110">
    <property type="entry name" value="Ankyrin_rpt"/>
</dbReference>
<dbReference type="OrthoDB" id="5654457at2"/>
<feature type="compositionally biased region" description="Basic and acidic residues" evidence="4">
    <location>
        <begin position="12"/>
        <end position="28"/>
    </location>
</feature>
<dbReference type="InterPro" id="IPR051070">
    <property type="entry name" value="NF-kappa-B_inhibitor"/>
</dbReference>
<dbReference type="PROSITE" id="PS50088">
    <property type="entry name" value="ANK_REPEAT"/>
    <property type="match status" value="3"/>
</dbReference>
<dbReference type="InterPro" id="IPR036770">
    <property type="entry name" value="Ankyrin_rpt-contain_sf"/>
</dbReference>
<dbReference type="SMART" id="SM00248">
    <property type="entry name" value="ANK"/>
    <property type="match status" value="5"/>
</dbReference>
<dbReference type="PRINTS" id="PR01415">
    <property type="entry name" value="ANKYRIN"/>
</dbReference>
<name>A0A0Q9YFT0_9GAMM</name>
<keyword evidence="7" id="KW-1185">Reference proteome</keyword>
<evidence type="ECO:0000313" key="7">
    <source>
        <dbReference type="Proteomes" id="UP000051497"/>
    </source>
</evidence>
<dbReference type="PANTHER" id="PTHR46680:SF3">
    <property type="entry name" value="NF-KAPPA-B INHIBITOR CACTUS"/>
    <property type="match status" value="1"/>
</dbReference>
<reference evidence="6" key="3">
    <citation type="submission" date="2021-06" db="EMBL/GenBank/DDBJ databases">
        <title>Genomic Description and Analysis of Intracellular Bacteria, Candidatus Berkiella cookevillensis and Candidatus Berkiella aquae.</title>
        <authorList>
            <person name="Kidane D.T."/>
            <person name="Mehari Y.T."/>
            <person name="Rice F.C."/>
            <person name="Arivett B.A."/>
            <person name="Farone A.L."/>
            <person name="Berk S.G."/>
            <person name="Farone M.B."/>
        </authorList>
    </citation>
    <scope>NUCLEOTIDE SEQUENCE</scope>
    <source>
        <strain evidence="6">HT99</strain>
    </source>
</reference>
<feature type="repeat" description="ANK" evidence="3">
    <location>
        <begin position="308"/>
        <end position="340"/>
    </location>
</feature>
<gene>
    <name evidence="6" type="ORF">HT99x_000385</name>
    <name evidence="5" type="ORF">HT99x_02814</name>
</gene>
<dbReference type="GO" id="GO:0071356">
    <property type="term" value="P:cellular response to tumor necrosis factor"/>
    <property type="evidence" value="ECO:0007669"/>
    <property type="project" value="TreeGrafter"/>
</dbReference>
<feature type="region of interest" description="Disordered" evidence="4">
    <location>
        <begin position="645"/>
        <end position="688"/>
    </location>
</feature>
<feature type="region of interest" description="Disordered" evidence="4">
    <location>
        <begin position="1"/>
        <end position="44"/>
    </location>
</feature>
<dbReference type="Pfam" id="PF12796">
    <property type="entry name" value="Ank_2"/>
    <property type="match status" value="2"/>
</dbReference>
<comment type="caution">
    <text evidence="5">The sequence shown here is derived from an EMBL/GenBank/DDBJ whole genome shotgun (WGS) entry which is preliminary data.</text>
</comment>
<evidence type="ECO:0000313" key="6">
    <source>
        <dbReference type="EMBL" id="MCS5709874.1"/>
    </source>
</evidence>
<dbReference type="STRING" id="295108.HT99x_02814"/>
<dbReference type="EMBL" id="LKAJ02000001">
    <property type="protein sequence ID" value="MCS5709874.1"/>
    <property type="molecule type" value="Genomic_DNA"/>
</dbReference>
<dbReference type="AlphaFoldDB" id="A0A0Q9YFT0"/>
<accession>A0A0Q9YFT0</accession>
<keyword evidence="1" id="KW-0677">Repeat</keyword>
<organism evidence="5">
    <name type="scientific">Candidatus Berkiella aquae</name>
    <dbReference type="NCBI Taxonomy" id="295108"/>
    <lineage>
        <taxon>Bacteria</taxon>
        <taxon>Pseudomonadati</taxon>
        <taxon>Pseudomonadota</taxon>
        <taxon>Gammaproteobacteria</taxon>
        <taxon>Candidatus Berkiellales</taxon>
        <taxon>Candidatus Berkiellaceae</taxon>
        <taxon>Candidatus Berkiella</taxon>
    </lineage>
</organism>
<evidence type="ECO:0000256" key="3">
    <source>
        <dbReference type="PROSITE-ProRule" id="PRU00023"/>
    </source>
</evidence>
<reference evidence="6" key="2">
    <citation type="journal article" date="2016" name="Genome Announc.">
        <title>Draft Genome Sequences of Two Novel Amoeba-Resistant Intranuclear Bacteria, 'Candidatus Berkiella cookevillensis' and 'Candidatus Berkiella aquae'.</title>
        <authorList>
            <person name="Mehari Y.T."/>
            <person name="Arivett B.A."/>
            <person name="Farone A.L."/>
            <person name="Gunderson J.H."/>
            <person name="Farone M.B."/>
        </authorList>
    </citation>
    <scope>NUCLEOTIDE SEQUENCE</scope>
    <source>
        <strain evidence="6">HT99</strain>
    </source>
</reference>
<dbReference type="PANTHER" id="PTHR46680">
    <property type="entry name" value="NF-KAPPA-B INHIBITOR ALPHA"/>
    <property type="match status" value="1"/>
</dbReference>
<dbReference type="Gene3D" id="1.25.40.20">
    <property type="entry name" value="Ankyrin repeat-containing domain"/>
    <property type="match status" value="2"/>
</dbReference>
<feature type="compositionally biased region" description="Polar residues" evidence="4">
    <location>
        <begin position="645"/>
        <end position="657"/>
    </location>
</feature>
<evidence type="ECO:0000313" key="5">
    <source>
        <dbReference type="EMBL" id="KRG19439.1"/>
    </source>
</evidence>
<keyword evidence="2 3" id="KW-0040">ANK repeat</keyword>
<proteinExistence type="predicted"/>
<feature type="repeat" description="ANK" evidence="3">
    <location>
        <begin position="268"/>
        <end position="300"/>
    </location>
</feature>
<dbReference type="SUPFAM" id="SSF48403">
    <property type="entry name" value="Ankyrin repeat"/>
    <property type="match status" value="1"/>
</dbReference>
<dbReference type="EMBL" id="LKAJ01000016">
    <property type="protein sequence ID" value="KRG19439.1"/>
    <property type="molecule type" value="Genomic_DNA"/>
</dbReference>
<evidence type="ECO:0000256" key="1">
    <source>
        <dbReference type="ARBA" id="ARBA00022737"/>
    </source>
</evidence>
<dbReference type="RefSeq" id="WP_075067412.1">
    <property type="nucleotide sequence ID" value="NZ_LKAJ02000001.1"/>
</dbReference>
<reference evidence="5" key="1">
    <citation type="submission" date="2015-09" db="EMBL/GenBank/DDBJ databases">
        <title>Draft Genome Sequences of Two Novel Amoeba-resistant Intranuclear Bacteria, Candidatus Berkiella cookevillensis and Candidatus Berkiella aquae.</title>
        <authorList>
            <person name="Mehari Y.T."/>
            <person name="Arivett B.A."/>
            <person name="Farone A.L."/>
            <person name="Gunderson J.H."/>
            <person name="Farone M.B."/>
        </authorList>
    </citation>
    <scope>NUCLEOTIDE SEQUENCE [LARGE SCALE GENOMIC DNA]</scope>
    <source>
        <strain evidence="5">HT99</strain>
    </source>
</reference>
<evidence type="ECO:0000256" key="4">
    <source>
        <dbReference type="SAM" id="MobiDB-lite"/>
    </source>
</evidence>
<feature type="repeat" description="ANK" evidence="3">
    <location>
        <begin position="141"/>
        <end position="173"/>
    </location>
</feature>
<sequence>MKDFNNTVTPIDRGDEIETHLYSEKPSDIAELTESEEDEQSNYEMDEDVDVDVVVIENQSHTGKKVANFGSSNNTEIRYRTLTTPTIKLSDYFPSLQGMKSILGNSLFARKALELSSNLHNPLVARYCMKMGAHPNQWTSKGQTPLHLAVINNNIEFVKECIRQKEELSITFNEANSQGQLLVHLALAHNPTREIFHLLMAEGNNAKPRFVTEDFFLAFIINETSKTSNRTPFHTAVLVSDVDVINRDITQAIAENSVNDLNSTERLSGQTVLHTAAMVGNPEVLRALLSVNAIKNDINLEITEGGRQGLTPLYIAAGYGHIEAVELLIANGANVNQAAMNGETPIAAAFRQRFFDVVAYLREHGARLPDTIQNPVNPAQSTHEDTIHETVAQAAINLKSHYSQHNLTRALRELETWLQDLDHTDTKVSAALDAFAWLNELSYVEPISKVSFNEALALTWIGLNDVAQIIRSAPHAASDDNELDSLINARRKLLVQHLYEIERGGNLDEDGRDNNRLASRICTGGAFNKLIHTLHGHEKVFIIIVNNETILRKAEALCKERFFALPLIRQQELAKLWTMQNGFPSHLWNEVRESVVTDLKDAYNHLVSNAHLQSLIDIKVNRCIERQLEHAIPYMNPPQAVEQITQQAPEVASSSNGYLPALNSKKEKRKKSGSQATAKTSKKFKNSP</sequence>
<feature type="compositionally biased region" description="Acidic residues" evidence="4">
    <location>
        <begin position="31"/>
        <end position="44"/>
    </location>
</feature>
<evidence type="ECO:0000256" key="2">
    <source>
        <dbReference type="ARBA" id="ARBA00023043"/>
    </source>
</evidence>
<dbReference type="GO" id="GO:0051059">
    <property type="term" value="F:NF-kappaB binding"/>
    <property type="evidence" value="ECO:0007669"/>
    <property type="project" value="TreeGrafter"/>
</dbReference>